<proteinExistence type="inferred from homology"/>
<keyword evidence="12" id="KW-1185">Reference proteome</keyword>
<dbReference type="GO" id="GO:0005789">
    <property type="term" value="C:endoplasmic reticulum membrane"/>
    <property type="evidence" value="ECO:0007669"/>
    <property type="project" value="UniProtKB-SubCell"/>
</dbReference>
<evidence type="ECO:0000313" key="11">
    <source>
        <dbReference type="EMBL" id="KAK9950137.1"/>
    </source>
</evidence>
<dbReference type="EC" id="2.7.1.108" evidence="3"/>
<keyword evidence="4" id="KW-0808">Transferase</keyword>
<evidence type="ECO:0000256" key="2">
    <source>
        <dbReference type="ARBA" id="ARBA00010794"/>
    </source>
</evidence>
<dbReference type="Proteomes" id="UP001457282">
    <property type="component" value="Unassembled WGS sequence"/>
</dbReference>
<dbReference type="GO" id="GO:0043048">
    <property type="term" value="P:dolichyl monophosphate biosynthetic process"/>
    <property type="evidence" value="ECO:0007669"/>
    <property type="project" value="TreeGrafter"/>
</dbReference>
<organism evidence="11 12">
    <name type="scientific">Rubus argutus</name>
    <name type="common">Southern blackberry</name>
    <dbReference type="NCBI Taxonomy" id="59490"/>
    <lineage>
        <taxon>Eukaryota</taxon>
        <taxon>Viridiplantae</taxon>
        <taxon>Streptophyta</taxon>
        <taxon>Embryophyta</taxon>
        <taxon>Tracheophyta</taxon>
        <taxon>Spermatophyta</taxon>
        <taxon>Magnoliopsida</taxon>
        <taxon>eudicotyledons</taxon>
        <taxon>Gunneridae</taxon>
        <taxon>Pentapetalae</taxon>
        <taxon>rosids</taxon>
        <taxon>fabids</taxon>
        <taxon>Rosales</taxon>
        <taxon>Rosaceae</taxon>
        <taxon>Rosoideae</taxon>
        <taxon>Rosoideae incertae sedis</taxon>
        <taxon>Rubus</taxon>
    </lineage>
</organism>
<evidence type="ECO:0000256" key="10">
    <source>
        <dbReference type="SAM" id="Phobius"/>
    </source>
</evidence>
<feature type="transmembrane region" description="Helical" evidence="10">
    <location>
        <begin position="103"/>
        <end position="126"/>
    </location>
</feature>
<dbReference type="PANTHER" id="PTHR13205">
    <property type="entry name" value="TRANSMEMBRANE PROTEIN 15-RELATED"/>
    <property type="match status" value="1"/>
</dbReference>
<comment type="subcellular location">
    <subcellularLocation>
        <location evidence="1">Endoplasmic reticulum membrane</location>
        <topology evidence="1">Multi-pass membrane protein</topology>
    </subcellularLocation>
</comment>
<evidence type="ECO:0000256" key="7">
    <source>
        <dbReference type="ARBA" id="ARBA00022824"/>
    </source>
</evidence>
<dbReference type="PANTHER" id="PTHR13205:SF15">
    <property type="entry name" value="DOLICHOL KINASE"/>
    <property type="match status" value="1"/>
</dbReference>
<keyword evidence="9 10" id="KW-0472">Membrane</keyword>
<feature type="transmembrane region" description="Helical" evidence="10">
    <location>
        <begin position="61"/>
        <end position="83"/>
    </location>
</feature>
<evidence type="ECO:0000256" key="3">
    <source>
        <dbReference type="ARBA" id="ARBA00012132"/>
    </source>
</evidence>
<evidence type="ECO:0000256" key="5">
    <source>
        <dbReference type="ARBA" id="ARBA00022692"/>
    </source>
</evidence>
<gene>
    <name evidence="11" type="ORF">M0R45_005639</name>
</gene>
<keyword evidence="6" id="KW-0418">Kinase</keyword>
<evidence type="ECO:0000256" key="6">
    <source>
        <dbReference type="ARBA" id="ARBA00022777"/>
    </source>
</evidence>
<reference evidence="11 12" key="1">
    <citation type="journal article" date="2023" name="G3 (Bethesda)">
        <title>A chromosome-length genome assembly and annotation of blackberry (Rubus argutus, cv. 'Hillquist').</title>
        <authorList>
            <person name="Bruna T."/>
            <person name="Aryal R."/>
            <person name="Dudchenko O."/>
            <person name="Sargent D.J."/>
            <person name="Mead D."/>
            <person name="Buti M."/>
            <person name="Cavallini A."/>
            <person name="Hytonen T."/>
            <person name="Andres J."/>
            <person name="Pham M."/>
            <person name="Weisz D."/>
            <person name="Mascagni F."/>
            <person name="Usai G."/>
            <person name="Natali L."/>
            <person name="Bassil N."/>
            <person name="Fernandez G.E."/>
            <person name="Lomsadze A."/>
            <person name="Armour M."/>
            <person name="Olukolu B."/>
            <person name="Poorten T."/>
            <person name="Britton C."/>
            <person name="Davik J."/>
            <person name="Ashrafi H."/>
            <person name="Aiden E.L."/>
            <person name="Borodovsky M."/>
            <person name="Worthington M."/>
        </authorList>
    </citation>
    <scope>NUCLEOTIDE SEQUENCE [LARGE SCALE GENOMIC DNA]</scope>
    <source>
        <strain evidence="11">PI 553951</strain>
    </source>
</reference>
<evidence type="ECO:0000256" key="4">
    <source>
        <dbReference type="ARBA" id="ARBA00022679"/>
    </source>
</evidence>
<evidence type="ECO:0000256" key="1">
    <source>
        <dbReference type="ARBA" id="ARBA00004477"/>
    </source>
</evidence>
<protein>
    <recommendedName>
        <fullName evidence="3">dolichol kinase</fullName>
        <ecNumber evidence="3">2.7.1.108</ecNumber>
    </recommendedName>
</protein>
<keyword evidence="8 10" id="KW-1133">Transmembrane helix</keyword>
<dbReference type="InterPro" id="IPR032974">
    <property type="entry name" value="Polypren_kinase"/>
</dbReference>
<comment type="caution">
    <text evidence="11">The sequence shown here is derived from an EMBL/GenBank/DDBJ whole genome shotgun (WGS) entry which is preliminary data.</text>
</comment>
<evidence type="ECO:0000256" key="8">
    <source>
        <dbReference type="ARBA" id="ARBA00022989"/>
    </source>
</evidence>
<accession>A0AAW1YNQ2</accession>
<keyword evidence="5 10" id="KW-0812">Transmembrane</keyword>
<feature type="transmembrane region" description="Helical" evidence="10">
    <location>
        <begin position="20"/>
        <end position="40"/>
    </location>
</feature>
<comment type="similarity">
    <text evidence="2">Belongs to the polyprenol kinase family.</text>
</comment>
<sequence>MAVLMFVPALIFQPKFLDLSFGAALAVFLALEIIRVWRIWPLGQFIHKFMSAFTDHRDSDLLIVSHFSLFLGIGDTMASVVGYKYGVLRWSKTGKKTIEGTAAGITSVLAACSVLLPLLASTGYIVTEHWISILVAVTVSGLLEAYTAQLDNAFIPLIFYSLLCL</sequence>
<evidence type="ECO:0000256" key="9">
    <source>
        <dbReference type="ARBA" id="ARBA00023136"/>
    </source>
</evidence>
<dbReference type="EMBL" id="JBEDUW010000001">
    <property type="protein sequence ID" value="KAK9950137.1"/>
    <property type="molecule type" value="Genomic_DNA"/>
</dbReference>
<dbReference type="GO" id="GO:0004168">
    <property type="term" value="F:dolichol kinase activity"/>
    <property type="evidence" value="ECO:0007669"/>
    <property type="project" value="UniProtKB-EC"/>
</dbReference>
<keyword evidence="7" id="KW-0256">Endoplasmic reticulum</keyword>
<evidence type="ECO:0000313" key="12">
    <source>
        <dbReference type="Proteomes" id="UP001457282"/>
    </source>
</evidence>
<name>A0AAW1YNQ2_RUBAR</name>
<dbReference type="AlphaFoldDB" id="A0AAW1YNQ2"/>